<reference evidence="2 3" key="1">
    <citation type="submission" date="2018-11" db="EMBL/GenBank/DDBJ databases">
        <authorList>
            <consortium name="Pathogen Informatics"/>
        </authorList>
    </citation>
    <scope>NUCLEOTIDE SEQUENCE [LARGE SCALE GENOMIC DNA]</scope>
</reference>
<dbReference type="WBParaSite" id="HPBE_0001437501-mRNA-1">
    <property type="protein sequence ID" value="HPBE_0001437501-mRNA-1"/>
    <property type="gene ID" value="HPBE_0001437501"/>
</dbReference>
<evidence type="ECO:0000313" key="4">
    <source>
        <dbReference type="WBParaSite" id="HPBE_0001437501-mRNA-1"/>
    </source>
</evidence>
<accession>A0A3P8B4G9</accession>
<evidence type="ECO:0000313" key="2">
    <source>
        <dbReference type="EMBL" id="VDO99443.1"/>
    </source>
</evidence>
<organism evidence="3 4">
    <name type="scientific">Heligmosomoides polygyrus</name>
    <name type="common">Parasitic roundworm</name>
    <dbReference type="NCBI Taxonomy" id="6339"/>
    <lineage>
        <taxon>Eukaryota</taxon>
        <taxon>Metazoa</taxon>
        <taxon>Ecdysozoa</taxon>
        <taxon>Nematoda</taxon>
        <taxon>Chromadorea</taxon>
        <taxon>Rhabditida</taxon>
        <taxon>Rhabditina</taxon>
        <taxon>Rhabditomorpha</taxon>
        <taxon>Strongyloidea</taxon>
        <taxon>Heligmosomidae</taxon>
        <taxon>Heligmosomoides</taxon>
    </lineage>
</organism>
<evidence type="ECO:0000313" key="3">
    <source>
        <dbReference type="Proteomes" id="UP000050761"/>
    </source>
</evidence>
<feature type="compositionally biased region" description="Basic residues" evidence="1">
    <location>
        <begin position="41"/>
        <end position="56"/>
    </location>
</feature>
<dbReference type="AlphaFoldDB" id="A0A183FZZ8"/>
<keyword evidence="3" id="KW-1185">Reference proteome</keyword>
<reference evidence="4" key="2">
    <citation type="submission" date="2019-09" db="UniProtKB">
        <authorList>
            <consortium name="WormBaseParasite"/>
        </authorList>
    </citation>
    <scope>IDENTIFICATION</scope>
</reference>
<name>A0A183FZZ8_HELPZ</name>
<dbReference type="Proteomes" id="UP000050761">
    <property type="component" value="Unassembled WGS sequence"/>
</dbReference>
<sequence length="128" mass="14719">MSECSETAPHVNERRSRWGIRIRVEHDASESHVVHQGNEQRRRRVPKRVKRSKSVRRTPTLRSKAPRVDSRLSIDWPLWPVVNLPAAVVCLMLSWNGWSLPAGTQLPAFLTGPALHHHRSRMPEGHFS</sequence>
<dbReference type="EMBL" id="UZAH01028335">
    <property type="protein sequence ID" value="VDO99443.1"/>
    <property type="molecule type" value="Genomic_DNA"/>
</dbReference>
<accession>A0A183FZZ8</accession>
<protein>
    <submittedName>
        <fullName evidence="4">Transmembrane protein</fullName>
    </submittedName>
</protein>
<gene>
    <name evidence="2" type="ORF">HPBE_LOCUS14376</name>
</gene>
<feature type="region of interest" description="Disordered" evidence="1">
    <location>
        <begin position="29"/>
        <end position="66"/>
    </location>
</feature>
<evidence type="ECO:0000256" key="1">
    <source>
        <dbReference type="SAM" id="MobiDB-lite"/>
    </source>
</evidence>
<proteinExistence type="predicted"/>